<dbReference type="GO" id="GO:0016625">
    <property type="term" value="F:oxidoreductase activity, acting on the aldehyde or oxo group of donors, iron-sulfur protein as acceptor"/>
    <property type="evidence" value="ECO:0007669"/>
    <property type="project" value="InterPro"/>
</dbReference>
<evidence type="ECO:0000256" key="1">
    <source>
        <dbReference type="ARBA" id="ARBA00023002"/>
    </source>
</evidence>
<dbReference type="AlphaFoldDB" id="A0A1G2LTP8"/>
<dbReference type="PANTHER" id="PTHR43366:SF1">
    <property type="entry name" value="PYRUVATE SYNTHASE SUBUNIT PORC"/>
    <property type="match status" value="1"/>
</dbReference>
<dbReference type="Pfam" id="PF01558">
    <property type="entry name" value="POR"/>
    <property type="match status" value="1"/>
</dbReference>
<dbReference type="Gene3D" id="3.40.920.10">
    <property type="entry name" value="Pyruvate-ferredoxin oxidoreductase, PFOR, domain III"/>
    <property type="match status" value="1"/>
</dbReference>
<dbReference type="InterPro" id="IPR019752">
    <property type="entry name" value="Pyrv/ketoisovalerate_OxRed_cat"/>
</dbReference>
<dbReference type="SUPFAM" id="SSF53323">
    <property type="entry name" value="Pyruvate-ferredoxin oxidoreductase, PFOR, domain III"/>
    <property type="match status" value="1"/>
</dbReference>
<dbReference type="Proteomes" id="UP000178116">
    <property type="component" value="Unassembled WGS sequence"/>
</dbReference>
<dbReference type="NCBIfam" id="TIGR02175">
    <property type="entry name" value="PorC_KorC"/>
    <property type="match status" value="1"/>
</dbReference>
<sequence length="193" mass="21269">MIKIRIHGRGGQGAKTAAELHVDFIIKVMLGEGGYSDVQSNPFFGAERRGAHVCAYVRICKTGIIREKGAFFDPDMVIVLDDTIVEDYAEGLKENGLVLINSKKDPKHKCFERLQKFLVATVDADAVAIKNRLGSERYPIVNTAILGAFLRVSKIAGLESLISAIETETDAKIKENQKAAEEAYNSVKTNREE</sequence>
<proteinExistence type="predicted"/>
<accession>A0A1G2LTP8</accession>
<dbReference type="InterPro" id="IPR011894">
    <property type="entry name" value="PorC_KorC"/>
</dbReference>
<keyword evidence="1" id="KW-0560">Oxidoreductase</keyword>
<evidence type="ECO:0000313" key="4">
    <source>
        <dbReference type="Proteomes" id="UP000178116"/>
    </source>
</evidence>
<dbReference type="PANTHER" id="PTHR43366">
    <property type="entry name" value="PYRUVATE SYNTHASE SUBUNIT PORC"/>
    <property type="match status" value="1"/>
</dbReference>
<dbReference type="InterPro" id="IPR002869">
    <property type="entry name" value="Pyrv_flavodox_OxRed_cen"/>
</dbReference>
<comment type="caution">
    <text evidence="3">The sequence shown here is derived from an EMBL/GenBank/DDBJ whole genome shotgun (WGS) entry which is preliminary data.</text>
</comment>
<reference evidence="3 4" key="1">
    <citation type="journal article" date="2016" name="Nat. Commun.">
        <title>Thousands of microbial genomes shed light on interconnected biogeochemical processes in an aquifer system.</title>
        <authorList>
            <person name="Anantharaman K."/>
            <person name="Brown C.T."/>
            <person name="Hug L.A."/>
            <person name="Sharon I."/>
            <person name="Castelle C.J."/>
            <person name="Probst A.J."/>
            <person name="Thomas B.C."/>
            <person name="Singh A."/>
            <person name="Wilkins M.J."/>
            <person name="Karaoz U."/>
            <person name="Brodie E.L."/>
            <person name="Williams K.H."/>
            <person name="Hubbard S.S."/>
            <person name="Banfield J.F."/>
        </authorList>
    </citation>
    <scope>NUCLEOTIDE SEQUENCE [LARGE SCALE GENOMIC DNA]</scope>
</reference>
<gene>
    <name evidence="3" type="ORF">A3A10_00980</name>
</gene>
<dbReference type="EMBL" id="MHRA01000031">
    <property type="protein sequence ID" value="OHA15010.1"/>
    <property type="molecule type" value="Genomic_DNA"/>
</dbReference>
<feature type="domain" description="Pyruvate/ketoisovalerate oxidoreductase catalytic" evidence="2">
    <location>
        <begin position="10"/>
        <end position="184"/>
    </location>
</feature>
<protein>
    <recommendedName>
        <fullName evidence="2">Pyruvate/ketoisovalerate oxidoreductase catalytic domain-containing protein</fullName>
    </recommendedName>
</protein>
<evidence type="ECO:0000259" key="2">
    <source>
        <dbReference type="Pfam" id="PF01558"/>
    </source>
</evidence>
<organism evidence="3 4">
    <name type="scientific">Candidatus Tagabacteria bacterium RIFCSPLOWO2_01_FULL_42_9</name>
    <dbReference type="NCBI Taxonomy" id="1802296"/>
    <lineage>
        <taxon>Bacteria</taxon>
        <taxon>Candidatus Tagaibacteriota</taxon>
    </lineage>
</organism>
<dbReference type="InterPro" id="IPR051626">
    <property type="entry name" value="Oxidoreductase_gamma_subunit"/>
</dbReference>
<evidence type="ECO:0000313" key="3">
    <source>
        <dbReference type="EMBL" id="OHA15010.1"/>
    </source>
</evidence>
<name>A0A1G2LTP8_9BACT</name>